<gene>
    <name evidence="2" type="ORF">ECBG_02228</name>
</gene>
<dbReference type="GeneID" id="15142361"/>
<dbReference type="Proteomes" id="UP000012675">
    <property type="component" value="Chromosome"/>
</dbReference>
<feature type="transmembrane region" description="Helical" evidence="1">
    <location>
        <begin position="6"/>
        <end position="29"/>
    </location>
</feature>
<evidence type="ECO:0000313" key="3">
    <source>
        <dbReference type="Proteomes" id="UP000012675"/>
    </source>
</evidence>
<evidence type="ECO:0000256" key="1">
    <source>
        <dbReference type="SAM" id="Phobius"/>
    </source>
</evidence>
<reference evidence="2 3" key="2">
    <citation type="submission" date="2013-03" db="EMBL/GenBank/DDBJ databases">
        <title>The Genome Sequence of Enterococcus casseliflavus EC20 (899205).</title>
        <authorList>
            <consortium name="The Broad Institute Genomics Platform"/>
            <consortium name="The Broad Institute Genome Sequencing Center for Infectious Disease"/>
            <person name="Russ C."/>
            <person name="Feldgarden M."/>
            <person name="Gilmore M."/>
            <person name="Manson J."/>
            <person name="Palmer K."/>
            <person name="Carniol K."/>
            <person name="Walker B."/>
            <person name="Young S.K."/>
            <person name="Zeng Q."/>
            <person name="Gargeya S."/>
            <person name="Fitzgerald M."/>
            <person name="Haas B."/>
            <person name="Abouelleil A."/>
            <person name="Allen A.W."/>
            <person name="Alvarado L."/>
            <person name="Arachchi H.M."/>
            <person name="Berlin A.M."/>
            <person name="Chapman S.B."/>
            <person name="Gainer-Dewar J."/>
            <person name="Goldberg J."/>
            <person name="Griggs A."/>
            <person name="Gujja S."/>
            <person name="Hansen M."/>
            <person name="Howarth C."/>
            <person name="Imamovic A."/>
            <person name="Ireland A."/>
            <person name="Larimer J."/>
            <person name="McCowan C."/>
            <person name="Murphy C."/>
            <person name="Pearson M."/>
            <person name="Poon T.W."/>
            <person name="Priest M."/>
            <person name="Roberts A."/>
            <person name="Saif S."/>
            <person name="Shea T."/>
            <person name="Sisk P."/>
            <person name="Sykes S."/>
            <person name="Wortman J."/>
            <person name="Nusbaum C."/>
            <person name="Birren B."/>
        </authorList>
    </citation>
    <scope>NUCLEOTIDE SEQUENCE [LARGE SCALE GENOMIC DNA]</scope>
    <source>
        <strain evidence="2 3">EC20</strain>
    </source>
</reference>
<dbReference type="RefSeq" id="WP_015509833.1">
    <property type="nucleotide sequence ID" value="NC_020995.1"/>
</dbReference>
<dbReference type="EMBL" id="CP004856">
    <property type="protein sequence ID" value="EEV39959.1"/>
    <property type="molecule type" value="Genomic_DNA"/>
</dbReference>
<protein>
    <submittedName>
        <fullName evidence="2">Uncharacterized protein</fullName>
    </submittedName>
</protein>
<name>C9A5Q5_ENTCA</name>
<dbReference type="HOGENOM" id="CLU_1330239_0_0_9"/>
<accession>C9A5Q5</accession>
<keyword evidence="1" id="KW-0812">Transmembrane</keyword>
<dbReference type="KEGG" id="ecas:ECBG_02228"/>
<keyword evidence="3" id="KW-1185">Reference proteome</keyword>
<proteinExistence type="predicted"/>
<keyword evidence="1" id="KW-1133">Transmembrane helix</keyword>
<organism evidence="2 3">
    <name type="scientific">Enterococcus casseliflavus EC20</name>
    <dbReference type="NCBI Taxonomy" id="565655"/>
    <lineage>
        <taxon>Bacteria</taxon>
        <taxon>Bacillati</taxon>
        <taxon>Bacillota</taxon>
        <taxon>Bacilli</taxon>
        <taxon>Lactobacillales</taxon>
        <taxon>Enterococcaceae</taxon>
        <taxon>Enterococcus</taxon>
    </lineage>
</organism>
<dbReference type="AlphaFoldDB" id="C9A5Q5"/>
<keyword evidence="1" id="KW-0472">Membrane</keyword>
<reference evidence="2 3" key="1">
    <citation type="submission" date="2009-02" db="EMBL/GenBank/DDBJ databases">
        <authorList>
            <consortium name="The Broad Institute Genome Sequencing Platform"/>
            <person name="Feldgarden M."/>
            <person name="Young S.K."/>
            <person name="Kodira C.D."/>
            <person name="Zeng Q."/>
            <person name="Koehrsen M."/>
            <person name="Alvarado L."/>
            <person name="Berlin A."/>
            <person name="Borenstein D."/>
            <person name="Chen Z."/>
            <person name="Engels R."/>
            <person name="Freedman E."/>
            <person name="Gellesch M."/>
            <person name="Goldberg J."/>
            <person name="Griggs A."/>
            <person name="Gujja S."/>
            <person name="Heiman D."/>
            <person name="Hepburn T."/>
            <person name="Howarth C."/>
            <person name="Jen D."/>
            <person name="Larson L."/>
            <person name="Lewis B."/>
            <person name="Mehta T."/>
            <person name="Park D."/>
            <person name="Pearson M."/>
            <person name="Roberts A."/>
            <person name="Saif S."/>
            <person name="Shea T."/>
            <person name="Shenoy N."/>
            <person name="Sisk P."/>
            <person name="Stolte C."/>
            <person name="Sykes S."/>
            <person name="Walk T."/>
            <person name="White J."/>
            <person name="Yandava C."/>
            <person name="Gilmore M."/>
            <person name="Manson J."/>
            <person name="Palmer K."/>
            <person name="Carniol K."/>
            <person name="Lander E."/>
            <person name="Nusbaum C."/>
            <person name="Galagan J."/>
            <person name="Birren B."/>
        </authorList>
    </citation>
    <scope>NUCLEOTIDE SEQUENCE [LARGE SCALE GENOMIC DNA]</scope>
    <source>
        <strain evidence="2 3">EC20</strain>
    </source>
</reference>
<sequence>MTNGSSQGLFVVVAIVIFGIFVLISYLLFKDTLKPNLANIYCDAFEQVSGNTHLLDGNEGNCVGKFHNSFEVKGYIGIWFQNVYRCPDIWTPDNTGMRTINLKKLSSVDMPIVEDGYVFIDAISDDNVGVKQEAIDKGFGNRRNRSTTIEMNGVSYRFSEVSYGNAYYKLGEGAKLKVNAINDIKITYTNVHGGKTTYNIQVKIINE</sequence>
<dbReference type="eggNOG" id="ENOG5030JJ4">
    <property type="taxonomic scope" value="Bacteria"/>
</dbReference>
<evidence type="ECO:0000313" key="2">
    <source>
        <dbReference type="EMBL" id="EEV39959.1"/>
    </source>
</evidence>